<dbReference type="PaxDb" id="67767-A0A0J7KUK6"/>
<evidence type="ECO:0000256" key="9">
    <source>
        <dbReference type="ARBA" id="ARBA00023242"/>
    </source>
</evidence>
<keyword evidence="10 12" id="KW-0687">Ribonucleoprotein</keyword>
<dbReference type="GO" id="GO:0030942">
    <property type="term" value="F:endoplasmic reticulum signal peptide binding"/>
    <property type="evidence" value="ECO:0007669"/>
    <property type="project" value="InterPro"/>
</dbReference>
<evidence type="ECO:0000256" key="8">
    <source>
        <dbReference type="ARBA" id="ARBA00023135"/>
    </source>
</evidence>
<proteinExistence type="inferred from homology"/>
<keyword evidence="8 12" id="KW-0733">Signal recognition particle</keyword>
<comment type="similarity">
    <text evidence="4 12">Belongs to the SRP68 family.</text>
</comment>
<dbReference type="OrthoDB" id="10255118at2759"/>
<dbReference type="Gene3D" id="1.10.3450.40">
    <property type="entry name" value="Signal recognition particle, SRP68 subunit, RNA-binding domain"/>
    <property type="match status" value="1"/>
</dbReference>
<dbReference type="GO" id="GO:0005047">
    <property type="term" value="F:signal recognition particle binding"/>
    <property type="evidence" value="ECO:0007669"/>
    <property type="project" value="InterPro"/>
</dbReference>
<dbReference type="InterPro" id="IPR034652">
    <property type="entry name" value="SRP68-RBD"/>
</dbReference>
<name>A0A0J7KUK6_LASNI</name>
<dbReference type="PANTHER" id="PTHR12860">
    <property type="entry name" value="SIGNAL RECOGNITION PARTICLE 68 KDA PROTEIN"/>
    <property type="match status" value="1"/>
</dbReference>
<dbReference type="GO" id="GO:0006614">
    <property type="term" value="P:SRP-dependent cotranslational protein targeting to membrane"/>
    <property type="evidence" value="ECO:0007669"/>
    <property type="project" value="InterPro"/>
</dbReference>
<dbReference type="PANTHER" id="PTHR12860:SF0">
    <property type="entry name" value="SIGNAL RECOGNITION PARTICLE SUBUNIT SRP68"/>
    <property type="match status" value="1"/>
</dbReference>
<dbReference type="Proteomes" id="UP000036403">
    <property type="component" value="Unassembled WGS sequence"/>
</dbReference>
<dbReference type="GO" id="GO:0005783">
    <property type="term" value="C:endoplasmic reticulum"/>
    <property type="evidence" value="ECO:0007669"/>
    <property type="project" value="UniProtKB-SubCell"/>
</dbReference>
<dbReference type="FunFam" id="1.10.3450.40:FF:000001">
    <property type="entry name" value="Signal recognition particle subunit SRP68"/>
    <property type="match status" value="1"/>
</dbReference>
<dbReference type="InterPro" id="IPR026258">
    <property type="entry name" value="SRP68"/>
</dbReference>
<dbReference type="PIRSF" id="PIRSF038995">
    <property type="entry name" value="SRP68"/>
    <property type="match status" value="1"/>
</dbReference>
<protein>
    <recommendedName>
        <fullName evidence="11 12">Signal recognition particle subunit SRP68</fullName>
        <shortName evidence="12">SRP68</shortName>
    </recommendedName>
</protein>
<dbReference type="Pfam" id="PF16969">
    <property type="entry name" value="SRP68"/>
    <property type="match status" value="1"/>
</dbReference>
<evidence type="ECO:0000256" key="6">
    <source>
        <dbReference type="ARBA" id="ARBA00022824"/>
    </source>
</evidence>
<evidence type="ECO:0000256" key="1">
    <source>
        <dbReference type="ARBA" id="ARBA00004240"/>
    </source>
</evidence>
<evidence type="ECO:0000256" key="10">
    <source>
        <dbReference type="ARBA" id="ARBA00023274"/>
    </source>
</evidence>
<dbReference type="GO" id="GO:0005730">
    <property type="term" value="C:nucleolus"/>
    <property type="evidence" value="ECO:0007669"/>
    <property type="project" value="UniProtKB-SubCell"/>
</dbReference>
<gene>
    <name evidence="13" type="ORF">RF55_5869</name>
</gene>
<dbReference type="AlphaFoldDB" id="A0A0J7KUK6"/>
<keyword evidence="7 12" id="KW-0694">RNA-binding</keyword>
<evidence type="ECO:0000256" key="4">
    <source>
        <dbReference type="ARBA" id="ARBA00009352"/>
    </source>
</evidence>
<evidence type="ECO:0000313" key="14">
    <source>
        <dbReference type="Proteomes" id="UP000036403"/>
    </source>
</evidence>
<dbReference type="InterPro" id="IPR038253">
    <property type="entry name" value="SRP68_N_sf"/>
</dbReference>
<dbReference type="STRING" id="67767.A0A0J7KUK6"/>
<dbReference type="GO" id="GO:0005829">
    <property type="term" value="C:cytosol"/>
    <property type="evidence" value="ECO:0007669"/>
    <property type="project" value="UniProtKB-ARBA"/>
</dbReference>
<keyword evidence="9" id="KW-0539">Nucleus</keyword>
<evidence type="ECO:0000256" key="3">
    <source>
        <dbReference type="ARBA" id="ARBA00004604"/>
    </source>
</evidence>
<comment type="function">
    <text evidence="12">Component of the signal recognition particle (SRP) complex, a ribonucleoprotein complex that mediates the cotranslational targeting of secretory and membrane proteins to the endoplasmic reticulum (ER). The SRP complex interacts with the signal sequence in nascent secretory and membrane proteins and directs them to the membrane of the ER.</text>
</comment>
<evidence type="ECO:0000256" key="2">
    <source>
        <dbReference type="ARBA" id="ARBA00004496"/>
    </source>
</evidence>
<comment type="subcellular location">
    <subcellularLocation>
        <location evidence="2 12">Cytoplasm</location>
    </subcellularLocation>
    <subcellularLocation>
        <location evidence="1">Endoplasmic reticulum</location>
    </subcellularLocation>
    <subcellularLocation>
        <location evidence="3">Nucleus</location>
        <location evidence="3">Nucleolus</location>
    </subcellularLocation>
</comment>
<dbReference type="EMBL" id="LBMM01003073">
    <property type="protein sequence ID" value="KMQ93998.1"/>
    <property type="molecule type" value="Genomic_DNA"/>
</dbReference>
<comment type="caution">
    <text evidence="13">The sequence shown here is derived from an EMBL/GenBank/DDBJ whole genome shotgun (WGS) entry which is preliminary data.</text>
</comment>
<evidence type="ECO:0000256" key="7">
    <source>
        <dbReference type="ARBA" id="ARBA00022884"/>
    </source>
</evidence>
<keyword evidence="14" id="KW-1185">Reference proteome</keyword>
<evidence type="ECO:0000313" key="13">
    <source>
        <dbReference type="EMBL" id="KMQ93998.1"/>
    </source>
</evidence>
<sequence>MVVEEKVDSSKEIQIQDGVITKEPRTYSLEILKIIKEAQQQHGLRHGDYQRYRGYCSRRLRRLRKVLKVPQGDRRHFKRKDITPVMISEDKFLQVPLTMAERAWSYAMQLRQESNTEPRKKFHLISRLKKAATYSVQLQDLIENINCDARTKLEAQAYVAWMNGSLQFELQLWKQAMENLKKAQVVYGNLASALPELEQVIYKARVEELAPSLRYCAYNIGDTSAMDDLMQMRGQLSGELMASLDSLIAQTREKQTNIEEVTWRGKSCGTVPPRAAGLIIADSRLNQALEKAATNQAKIDLLEAHLIDCKDALSVVRDHFKNELKSKENDKWSAPQHLINYLQYIRLSRTLERNLALVKAAEESEKAKPQDIVRLYEAALYNVVEISQLQDDTEFVEEQEAKTKGYRAFRCFYVAQSLANQHRWREAMAMYQRSLQHVKDAFKYDNILPATLKEALCKLEISVEAAQYSAHAHSVLEDGQEEEGGINKLAKSKKPLYERLHEYREDPALLTKQPNVYKLPPSMRSIPCKPLFFDLAFFMVEFPELAHKMGDQAKKGQAGLTGFVKGLWGWGNK</sequence>
<evidence type="ECO:0000256" key="5">
    <source>
        <dbReference type="ARBA" id="ARBA00022490"/>
    </source>
</evidence>
<dbReference type="GO" id="GO:0005786">
    <property type="term" value="C:signal recognition particle, endoplasmic reticulum targeting"/>
    <property type="evidence" value="ECO:0007669"/>
    <property type="project" value="UniProtKB-KW"/>
</dbReference>
<organism evidence="13 14">
    <name type="scientific">Lasius niger</name>
    <name type="common">Black garden ant</name>
    <dbReference type="NCBI Taxonomy" id="67767"/>
    <lineage>
        <taxon>Eukaryota</taxon>
        <taxon>Metazoa</taxon>
        <taxon>Ecdysozoa</taxon>
        <taxon>Arthropoda</taxon>
        <taxon>Hexapoda</taxon>
        <taxon>Insecta</taxon>
        <taxon>Pterygota</taxon>
        <taxon>Neoptera</taxon>
        <taxon>Endopterygota</taxon>
        <taxon>Hymenoptera</taxon>
        <taxon>Apocrita</taxon>
        <taxon>Aculeata</taxon>
        <taxon>Formicoidea</taxon>
        <taxon>Formicidae</taxon>
        <taxon>Formicinae</taxon>
        <taxon>Lasius</taxon>
        <taxon>Lasius</taxon>
    </lineage>
</organism>
<keyword evidence="5 12" id="KW-0963">Cytoplasm</keyword>
<evidence type="ECO:0000256" key="12">
    <source>
        <dbReference type="PIRNR" id="PIRNR038995"/>
    </source>
</evidence>
<evidence type="ECO:0000256" key="11">
    <source>
        <dbReference type="ARBA" id="ARBA00029498"/>
    </source>
</evidence>
<keyword evidence="6" id="KW-0256">Endoplasmic reticulum</keyword>
<reference evidence="13 14" key="1">
    <citation type="submission" date="2015-04" db="EMBL/GenBank/DDBJ databases">
        <title>Lasius niger genome sequencing.</title>
        <authorList>
            <person name="Konorov E.A."/>
            <person name="Nikitin M.A."/>
            <person name="Kirill M.V."/>
            <person name="Chang P."/>
        </authorList>
    </citation>
    <scope>NUCLEOTIDE SEQUENCE [LARGE SCALE GENOMIC DNA]</scope>
    <source>
        <tissue evidence="13">Whole</tissue>
    </source>
</reference>
<dbReference type="CDD" id="cd15481">
    <property type="entry name" value="SRP68-RBD"/>
    <property type="match status" value="1"/>
</dbReference>
<dbReference type="GO" id="GO:0008312">
    <property type="term" value="F:7S RNA binding"/>
    <property type="evidence" value="ECO:0007669"/>
    <property type="project" value="InterPro"/>
</dbReference>
<accession>A0A0J7KUK6</accession>